<protein>
    <submittedName>
        <fullName evidence="1">Uncharacterized protein</fullName>
    </submittedName>
</protein>
<organism evidence="1">
    <name type="scientific">uncultured Caudovirales phage</name>
    <dbReference type="NCBI Taxonomy" id="2100421"/>
    <lineage>
        <taxon>Viruses</taxon>
        <taxon>Duplodnaviria</taxon>
        <taxon>Heunggongvirae</taxon>
        <taxon>Uroviricota</taxon>
        <taxon>Caudoviricetes</taxon>
        <taxon>Peduoviridae</taxon>
        <taxon>Maltschvirus</taxon>
        <taxon>Maltschvirus maltsch</taxon>
    </lineage>
</organism>
<dbReference type="EMBL" id="MF417893">
    <property type="protein sequence ID" value="ASN69630.1"/>
    <property type="molecule type" value="Genomic_DNA"/>
</dbReference>
<proteinExistence type="predicted"/>
<evidence type="ECO:0000313" key="1">
    <source>
        <dbReference type="EMBL" id="ASN69630.1"/>
    </source>
</evidence>
<sequence length="83" mass="9880">MKKRSGNNKHGRGLIKFITKALFCTRIFSPAQRKLRVKTKKRYFIVLPKEYISNMYSGKKEAHMSDETSYYNICLFHFKVQEV</sequence>
<name>A0A2H4J3A5_9CAUD</name>
<reference evidence="1" key="1">
    <citation type="submission" date="2017-06" db="EMBL/GenBank/DDBJ databases">
        <title>Novel phages from South African skin metaviromes.</title>
        <authorList>
            <person name="van Zyl L.J."/>
            <person name="Abrahams Y."/>
            <person name="Stander E.A."/>
            <person name="Kirby B.M."/>
            <person name="Clavaud C."/>
            <person name="Farcet C."/>
            <person name="Breton L."/>
            <person name="Trindade M.I."/>
        </authorList>
    </citation>
    <scope>NUCLEOTIDE SEQUENCE</scope>
</reference>
<gene>
    <name evidence="1" type="ORF">9AX2_44</name>
</gene>
<accession>A0A2H4J3A5</accession>